<dbReference type="EMBL" id="MFAF01000032">
    <property type="protein sequence ID" value="OGD78535.1"/>
    <property type="molecule type" value="Genomic_DNA"/>
</dbReference>
<evidence type="ECO:0000313" key="1">
    <source>
        <dbReference type="EMBL" id="OGD78535.1"/>
    </source>
</evidence>
<name>A0A1F5FFU3_9BACT</name>
<evidence type="ECO:0000313" key="2">
    <source>
        <dbReference type="Proteomes" id="UP000177187"/>
    </source>
</evidence>
<dbReference type="Gene3D" id="3.40.50.300">
    <property type="entry name" value="P-loop containing nucleotide triphosphate hydrolases"/>
    <property type="match status" value="1"/>
</dbReference>
<dbReference type="InterPro" id="IPR027417">
    <property type="entry name" value="P-loop_NTPase"/>
</dbReference>
<comment type="caution">
    <text evidence="1">The sequence shown here is derived from an EMBL/GenBank/DDBJ whole genome shotgun (WGS) entry which is preliminary data.</text>
</comment>
<dbReference type="AlphaFoldDB" id="A0A1F5FFU3"/>
<sequence>MNEPLERLTIHFIGGPLTLELPRKLHAGLARLYRPFLTDGPAPLTVTFDVQPPVDYNIELGLRLDYPEAGGRRSIREPRFELLPTEAGARVRYRLSGYQDVDYVLRAWATMCLLPPKGFLFHAAGIVTPRGRGFLICGRSGGGKSTLAGNLLGRPGWRVLSDEMPAVRRGSGGWTVDFTPFWGDLEPRMPVVTRAGLAGVCALEKGDAVGLEPLTARDGAALLLASVTSYEPPPWFADLVLPFATELSRRVPAHRLTVPRTFEPAALAGLLDENGP</sequence>
<accession>A0A1F5FFU3</accession>
<dbReference type="SUPFAM" id="SSF53795">
    <property type="entry name" value="PEP carboxykinase-like"/>
    <property type="match status" value="1"/>
</dbReference>
<gene>
    <name evidence="1" type="ORF">A2Y64_06505</name>
</gene>
<reference evidence="1 2" key="1">
    <citation type="journal article" date="2016" name="Nat. Commun.">
        <title>Thousands of microbial genomes shed light on interconnected biogeochemical processes in an aquifer system.</title>
        <authorList>
            <person name="Anantharaman K."/>
            <person name="Brown C.T."/>
            <person name="Hug L.A."/>
            <person name="Sharon I."/>
            <person name="Castelle C.J."/>
            <person name="Probst A.J."/>
            <person name="Thomas B.C."/>
            <person name="Singh A."/>
            <person name="Wilkins M.J."/>
            <person name="Karaoz U."/>
            <person name="Brodie E.L."/>
            <person name="Williams K.H."/>
            <person name="Hubbard S.S."/>
            <person name="Banfield J.F."/>
        </authorList>
    </citation>
    <scope>NUCLEOTIDE SEQUENCE [LARGE SCALE GENOMIC DNA]</scope>
</reference>
<evidence type="ECO:0008006" key="3">
    <source>
        <dbReference type="Google" id="ProtNLM"/>
    </source>
</evidence>
<dbReference type="Proteomes" id="UP000177187">
    <property type="component" value="Unassembled WGS sequence"/>
</dbReference>
<protein>
    <recommendedName>
        <fullName evidence="3">HPr kinase/phosphorylase C-terminal domain-containing protein</fullName>
    </recommendedName>
</protein>
<organism evidence="1 2">
    <name type="scientific">Candidatus Coatesbacteria bacterium RBG_13_66_14</name>
    <dbReference type="NCBI Taxonomy" id="1817816"/>
    <lineage>
        <taxon>Bacteria</taxon>
        <taxon>Candidatus Coatesiibacteriota</taxon>
    </lineage>
</organism>
<dbReference type="STRING" id="1817816.A2Y64_06505"/>
<proteinExistence type="predicted"/>